<dbReference type="EMBL" id="CP000510">
    <property type="protein sequence ID" value="ABM01899.1"/>
    <property type="molecule type" value="Genomic_DNA"/>
</dbReference>
<dbReference type="Pfam" id="PF09937">
    <property type="entry name" value="DUF2169"/>
    <property type="match status" value="1"/>
</dbReference>
<gene>
    <name evidence="3" type="ordered locus">Ping_0024</name>
</gene>
<dbReference type="KEGG" id="pin:Ping_0024"/>
<reference evidence="3 4" key="1">
    <citation type="submission" date="2007-01" db="EMBL/GenBank/DDBJ databases">
        <title>Complete sequence of Psychromonas ingrahamii 37.</title>
        <authorList>
            <consortium name="US DOE Joint Genome Institute"/>
            <person name="Copeland A."/>
            <person name="Lucas S."/>
            <person name="Lapidus A."/>
            <person name="Barry K."/>
            <person name="Detter J.C."/>
            <person name="Glavina del Rio T."/>
            <person name="Hammon N."/>
            <person name="Israni S."/>
            <person name="Dalin E."/>
            <person name="Tice H."/>
            <person name="Pitluck S."/>
            <person name="Thompson L.S."/>
            <person name="Brettin T."/>
            <person name="Bruce D."/>
            <person name="Han C."/>
            <person name="Tapia R."/>
            <person name="Schmutz J."/>
            <person name="Larimer F."/>
            <person name="Land M."/>
            <person name="Hauser L."/>
            <person name="Kyrpides N."/>
            <person name="Ivanova N."/>
            <person name="Staley J."/>
            <person name="Richardson P."/>
        </authorList>
    </citation>
    <scope>NUCLEOTIDE SEQUENCE [LARGE SCALE GENOMIC DNA]</scope>
    <source>
        <strain evidence="3 4">37</strain>
    </source>
</reference>
<dbReference type="InterPro" id="IPR018683">
    <property type="entry name" value="DUF2169"/>
</dbReference>
<dbReference type="PANTHER" id="PTHR14136">
    <property type="entry name" value="BTB_POZ DOMAIN-CONTAINING PROTEIN KCTD9"/>
    <property type="match status" value="1"/>
</dbReference>
<protein>
    <submittedName>
        <fullName evidence="3">Pentapeptide repeat protein</fullName>
    </submittedName>
</protein>
<dbReference type="Pfam" id="PF00805">
    <property type="entry name" value="Pentapeptide"/>
    <property type="match status" value="4"/>
</dbReference>
<sequence>MNIIKPLQLAVLHKSFSYLEKDIFAVSIPIAFSLTDGEILLEQKLWESVGEQIGNNIFDAAMPKACAEVLVAGDFIAPNNKAVAAGLVHLQVSRQDQRGQWQDLVDKELLVFGDRNWYKQLGAGLASSSAELITTMTISYQNAYGGEGYQLNPEGKGFKPVQTDTGEKQFLPNIEYKNQLLTSSSQQVPPASFGRVDMMWPQRLSLAGTYDQAYLDNQMPGLANDIDWLYFNDAAKDQWLDGFFQGDEQYFISNMHAEHAVLKGQLPPIYGRAFVNQNVPLKDNNQQMTGEYQNEFKEIKTKLDTLWLFPNANMGVMIYRGTIKGYSDDGCDITALLLACENRNDTPRHLQHYQDQLTKRLDPDHGYKYMLFSSPLIAEGMRCGFKQLQDDFDFPLEMLGKANMDEFADTKKAEAMLQVDDAKLQIIEQCKAAGVDPTPYLDKINNPEKAPEQLKIEALMEKMAPGIVTDPENIDIFNIDLSVMDEIKAYTDEMAAQKTAEAKAQIKVEVEKLKSMPDVHLFADAIAKMENAINEIDLPPMWPRPDIKGQLVEVKKQVAETEKKIADLRAQGVSEEQLPKIDINIEKIEKQLLDAEVKLKETYAMGAHLMPTSRSPHPGQEAQIKADFLQKWRTGQALTNGDYACIDLSGENLVGIDLSGCYLEGVNFSHCDLSNANLEKSILAGANLSNAKLINANCQGANIGAANLSDADFSEANLSKAQLGGSNFTRTQLLRCEMPEINFLDTTFEQTVFNGAVLKQCNFINPIFNNCEFIGTDLTQVNMVKPVLVQANFSQATLDGANFVEAQASESDFSQAQMINSRFVGGCILNNSNFSQVNLSKSCLRENQLNHCDFSHAQLAEADFSGAELADSQFVGAKAHRTQFMKSQCQNADMRELNLMEGSLYKAYLVGVTFDRANLYCVNFIDSTLGNNSYKDANLDQTILKNWRP</sequence>
<dbReference type="OrthoDB" id="5290767at2"/>
<dbReference type="STRING" id="357804.Ping_0024"/>
<keyword evidence="1" id="KW-0175">Coiled coil</keyword>
<feature type="domain" description="DUF2169" evidence="2">
    <location>
        <begin position="24"/>
        <end position="320"/>
    </location>
</feature>
<dbReference type="InterPro" id="IPR001646">
    <property type="entry name" value="5peptide_repeat"/>
</dbReference>
<name>A1SQY4_PSYIN</name>
<evidence type="ECO:0000313" key="4">
    <source>
        <dbReference type="Proteomes" id="UP000000639"/>
    </source>
</evidence>
<dbReference type="eggNOG" id="COG1357">
    <property type="taxonomic scope" value="Bacteria"/>
</dbReference>
<dbReference type="InterPro" id="IPR051082">
    <property type="entry name" value="Pentapeptide-BTB/POZ_domain"/>
</dbReference>
<dbReference type="Gene3D" id="2.160.20.80">
    <property type="entry name" value="E3 ubiquitin-protein ligase SopA"/>
    <property type="match status" value="2"/>
</dbReference>
<proteinExistence type="predicted"/>
<evidence type="ECO:0000313" key="3">
    <source>
        <dbReference type="EMBL" id="ABM01899.1"/>
    </source>
</evidence>
<accession>A1SQY4</accession>
<dbReference type="SUPFAM" id="SSF141571">
    <property type="entry name" value="Pentapeptide repeat-like"/>
    <property type="match status" value="2"/>
</dbReference>
<dbReference type="AlphaFoldDB" id="A1SQY4"/>
<dbReference type="HOGENOM" id="CLU_007055_0_0_6"/>
<evidence type="ECO:0000256" key="1">
    <source>
        <dbReference type="SAM" id="Coils"/>
    </source>
</evidence>
<dbReference type="PANTHER" id="PTHR14136:SF17">
    <property type="entry name" value="BTB_POZ DOMAIN-CONTAINING PROTEIN KCTD9"/>
    <property type="match status" value="1"/>
</dbReference>
<organism evidence="3 4">
    <name type="scientific">Psychromonas ingrahamii (strain DSM 17664 / CCUG 51855 / 37)</name>
    <dbReference type="NCBI Taxonomy" id="357804"/>
    <lineage>
        <taxon>Bacteria</taxon>
        <taxon>Pseudomonadati</taxon>
        <taxon>Pseudomonadota</taxon>
        <taxon>Gammaproteobacteria</taxon>
        <taxon>Alteromonadales</taxon>
        <taxon>Psychromonadaceae</taxon>
        <taxon>Psychromonas</taxon>
    </lineage>
</organism>
<dbReference type="eggNOG" id="COG5351">
    <property type="taxonomic scope" value="Bacteria"/>
</dbReference>
<evidence type="ECO:0000259" key="2">
    <source>
        <dbReference type="Pfam" id="PF09937"/>
    </source>
</evidence>
<feature type="coiled-coil region" evidence="1">
    <location>
        <begin position="551"/>
        <end position="605"/>
    </location>
</feature>
<dbReference type="Proteomes" id="UP000000639">
    <property type="component" value="Chromosome"/>
</dbReference>
<dbReference type="RefSeq" id="WP_011768458.1">
    <property type="nucleotide sequence ID" value="NC_008709.1"/>
</dbReference>
<keyword evidence="4" id="KW-1185">Reference proteome</keyword>